<accession>A0ABQ4M761</accession>
<gene>
    <name evidence="2" type="ORF">J42TS3_08640</name>
</gene>
<dbReference type="Proteomes" id="UP000679992">
    <property type="component" value="Unassembled WGS sequence"/>
</dbReference>
<reference evidence="2 3" key="1">
    <citation type="submission" date="2021-03" db="EMBL/GenBank/DDBJ databases">
        <title>Antimicrobial resistance genes in bacteria isolated from Japanese honey, and their potential for conferring macrolide and lincosamide resistance in the American foulbrood pathogen Paenibacillus larvae.</title>
        <authorList>
            <person name="Okamoto M."/>
            <person name="Kumagai M."/>
            <person name="Kanamori H."/>
            <person name="Takamatsu D."/>
        </authorList>
    </citation>
    <scope>NUCLEOTIDE SEQUENCE [LARGE SCALE GENOMIC DNA]</scope>
    <source>
        <strain evidence="2 3">J42TS3</strain>
    </source>
</reference>
<keyword evidence="3" id="KW-1185">Reference proteome</keyword>
<evidence type="ECO:0000256" key="1">
    <source>
        <dbReference type="SAM" id="Phobius"/>
    </source>
</evidence>
<keyword evidence="1" id="KW-1133">Transmembrane helix</keyword>
<sequence>MIILSLAIITVLIVIVLSVFLIQFNQEEKESQYIVNAQSIVYQMSTSIIKASEVSSYYLGFWEHFNESKNGIIIQDNKGKSTNYKNINDLISSRVKYKQPVIEELVDEKNSIYKKLKELNNPPKKFEDAYNLLVEMFQLYSDAIDNAKSPSGSYVSFTQSVENILSNFTKKHEEYNLKY</sequence>
<keyword evidence="1" id="KW-0472">Membrane</keyword>
<protein>
    <submittedName>
        <fullName evidence="2">Uncharacterized protein</fullName>
    </submittedName>
</protein>
<comment type="caution">
    <text evidence="2">The sequence shown here is derived from an EMBL/GenBank/DDBJ whole genome shotgun (WGS) entry which is preliminary data.</text>
</comment>
<evidence type="ECO:0000313" key="2">
    <source>
        <dbReference type="EMBL" id="GIP51829.1"/>
    </source>
</evidence>
<name>A0ABQ4M761_9BACL</name>
<keyword evidence="1" id="KW-0812">Transmembrane</keyword>
<feature type="transmembrane region" description="Helical" evidence="1">
    <location>
        <begin position="6"/>
        <end position="24"/>
    </location>
</feature>
<dbReference type="EMBL" id="BOSL01000002">
    <property type="protein sequence ID" value="GIP51829.1"/>
    <property type="molecule type" value="Genomic_DNA"/>
</dbReference>
<proteinExistence type="predicted"/>
<organism evidence="2 3">
    <name type="scientific">Paenibacillus vini</name>
    <dbReference type="NCBI Taxonomy" id="1476024"/>
    <lineage>
        <taxon>Bacteria</taxon>
        <taxon>Bacillati</taxon>
        <taxon>Bacillota</taxon>
        <taxon>Bacilli</taxon>
        <taxon>Bacillales</taxon>
        <taxon>Paenibacillaceae</taxon>
        <taxon>Paenibacillus</taxon>
    </lineage>
</organism>
<evidence type="ECO:0000313" key="3">
    <source>
        <dbReference type="Proteomes" id="UP000679992"/>
    </source>
</evidence>